<dbReference type="Proteomes" id="UP000007113">
    <property type="component" value="Chromosome"/>
</dbReference>
<evidence type="ECO:0000313" key="3">
    <source>
        <dbReference type="Proteomes" id="UP000007113"/>
    </source>
</evidence>
<reference evidence="2 3" key="1">
    <citation type="submission" date="2011-11" db="EMBL/GenBank/DDBJ databases">
        <title>Complete sequence of Granulicella mallensis MP5ACTX8.</title>
        <authorList>
            <consortium name="US DOE Joint Genome Institute"/>
            <person name="Lucas S."/>
            <person name="Copeland A."/>
            <person name="Lapidus A."/>
            <person name="Cheng J.-F."/>
            <person name="Goodwin L."/>
            <person name="Pitluck S."/>
            <person name="Peters L."/>
            <person name="Lu M."/>
            <person name="Detter J.C."/>
            <person name="Han C."/>
            <person name="Tapia R."/>
            <person name="Land M."/>
            <person name="Hauser L."/>
            <person name="Kyrpides N."/>
            <person name="Ivanova N."/>
            <person name="Mikhailova N."/>
            <person name="Pagani I."/>
            <person name="Rawat S."/>
            <person name="Mannisto M."/>
            <person name="Haggblom M."/>
            <person name="Woyke T."/>
        </authorList>
    </citation>
    <scope>NUCLEOTIDE SEQUENCE [LARGE SCALE GENOMIC DNA]</scope>
    <source>
        <strain evidence="3">ATCC BAA-1857 / DSM 23137 / MP5ACTX8</strain>
    </source>
</reference>
<organism evidence="2 3">
    <name type="scientific">Granulicella mallensis (strain ATCC BAA-1857 / DSM 23137 / MP5ACTX8)</name>
    <dbReference type="NCBI Taxonomy" id="682795"/>
    <lineage>
        <taxon>Bacteria</taxon>
        <taxon>Pseudomonadati</taxon>
        <taxon>Acidobacteriota</taxon>
        <taxon>Terriglobia</taxon>
        <taxon>Terriglobales</taxon>
        <taxon>Acidobacteriaceae</taxon>
        <taxon>Granulicella</taxon>
    </lineage>
</organism>
<evidence type="ECO:0008006" key="4">
    <source>
        <dbReference type="Google" id="ProtNLM"/>
    </source>
</evidence>
<dbReference type="eggNOG" id="COG1520">
    <property type="taxonomic scope" value="Bacteria"/>
</dbReference>
<dbReference type="KEGG" id="gma:AciX8_1153"/>
<sequence>MAGNARDIDPSATLRKISTPIQQHNMPAGPTSIARTILRSRCNFQHSFRWESRSRRQSYLQMEKLSSQNTSAYDFGHRFRAGGKRRGLSICSYLQGDITLRISLISKIFRIAAGTISLLSFLPLTAQTMVPWVTRSADNSRSGWNAHETILTQASVGTKGIVRSTIIPLAGDARGMEAQPLILPQVTTSRGVRDVMVLPSMANVVRGVDAHDGSGIWQVQLGTPIDGTRAIDGWGINQHWGCVSTGVIDPELKRLYQVCWVVPNAHGTPMPAAPASSDPKAARYFMFVLNVGDGSMVTPPVMIQGSSNGQDFNGYPRKQRSSLVETNVAGVKTVLGCSGTIDETDPGAAGYCFAFDVASNTQTAIFATTAGEGAGIWMAGQGAAADAQGNLYVITGNGDFDGATQWGESFLKLKYTPPSGSTKANIAVVDHWTPWTDMGRSGGQAPPAGKLAGMNAATEAMSKPVGSGMNMSLKNARVETSMSAEGKLSVRVYPDMAQGAWADEDWGSAGPACIFPLGVCVASGKDGIAFPIKTTNMGGTTVADLKNPPANCAKLAGAPVWLTVDPGPVDPCPTDPTVLNFFPWGDTAHMHMTPVQYFDPVLNSWTIFAWGENNQLHKWKVSDTGTLSYLAQSNEFASSEVRTTVQHGGMPGGFCSGSSNGADPNTAILACTIPYRDANKAVTNGRLLVYDPVHLAADGSLKVLWDSQAEGIAFLFNKFDPPVIDGGHIYVPNYNGGVDVYQLTR</sequence>
<evidence type="ECO:0000313" key="2">
    <source>
        <dbReference type="EMBL" id="AEU35498.1"/>
    </source>
</evidence>
<dbReference type="STRING" id="682795.AciX8_1153"/>
<dbReference type="EMBL" id="CP003130">
    <property type="protein sequence ID" value="AEU35498.1"/>
    <property type="molecule type" value="Genomic_DNA"/>
</dbReference>
<evidence type="ECO:0000256" key="1">
    <source>
        <dbReference type="SAM" id="MobiDB-lite"/>
    </source>
</evidence>
<gene>
    <name evidence="2" type="ordered locus">AciX8_1153</name>
</gene>
<feature type="region of interest" description="Disordered" evidence="1">
    <location>
        <begin position="1"/>
        <end position="29"/>
    </location>
</feature>
<accession>G8NWX0</accession>
<name>G8NWX0_GRAMM</name>
<keyword evidence="3" id="KW-1185">Reference proteome</keyword>
<proteinExistence type="predicted"/>
<dbReference type="AlphaFoldDB" id="G8NWX0"/>
<dbReference type="HOGENOM" id="CLU_423312_0_0_0"/>
<protein>
    <recommendedName>
        <fullName evidence="4">Pyrrolo-quinoline quinone repeat-containing protein</fullName>
    </recommendedName>
</protein>